<dbReference type="GO" id="GO:0022857">
    <property type="term" value="F:transmembrane transporter activity"/>
    <property type="evidence" value="ECO:0007669"/>
    <property type="project" value="InterPro"/>
</dbReference>
<feature type="transmembrane region" description="Helical" evidence="7">
    <location>
        <begin position="447"/>
        <end position="464"/>
    </location>
</feature>
<evidence type="ECO:0000256" key="4">
    <source>
        <dbReference type="ARBA" id="ARBA00022989"/>
    </source>
</evidence>
<comment type="similarity">
    <text evidence="2">Belongs to the nucleobase:cation symporter-2 (NCS2) (TC 2.A.40) family.</text>
</comment>
<dbReference type="Proteomes" id="UP000735302">
    <property type="component" value="Unassembled WGS sequence"/>
</dbReference>
<feature type="transmembrane region" description="Helical" evidence="7">
    <location>
        <begin position="244"/>
        <end position="266"/>
    </location>
</feature>
<dbReference type="AlphaFoldDB" id="A0AAV4E062"/>
<keyword evidence="5 7" id="KW-0472">Membrane</keyword>
<gene>
    <name evidence="8" type="ORF">PoB_007625300</name>
</gene>
<reference evidence="8 9" key="1">
    <citation type="journal article" date="2021" name="Elife">
        <title>Chloroplast acquisition without the gene transfer in kleptoplastic sea slugs, Plakobranchus ocellatus.</title>
        <authorList>
            <person name="Maeda T."/>
            <person name="Takahashi S."/>
            <person name="Yoshida T."/>
            <person name="Shimamura S."/>
            <person name="Takaki Y."/>
            <person name="Nagai Y."/>
            <person name="Toyoda A."/>
            <person name="Suzuki Y."/>
            <person name="Arimoto A."/>
            <person name="Ishii H."/>
            <person name="Satoh N."/>
            <person name="Nishiyama T."/>
            <person name="Hasebe M."/>
            <person name="Maruyama T."/>
            <person name="Minagawa J."/>
            <person name="Obokata J."/>
            <person name="Shigenobu S."/>
        </authorList>
    </citation>
    <scope>NUCLEOTIDE SEQUENCE [LARGE SCALE GENOMIC DNA]</scope>
</reference>
<dbReference type="InterPro" id="IPR006043">
    <property type="entry name" value="NCS2"/>
</dbReference>
<dbReference type="Pfam" id="PF00860">
    <property type="entry name" value="Xan_ur_permease"/>
    <property type="match status" value="1"/>
</dbReference>
<evidence type="ECO:0000256" key="5">
    <source>
        <dbReference type="ARBA" id="ARBA00023136"/>
    </source>
</evidence>
<sequence>MVSNYNTITPEGPAEPRRKSGVIYSVEDKPTWYLCLVLALQQFLITFQSTFSFPIIIKEALCIDGDDVGVADLISTTGFVAGLSTLLQSTLGVRLPVIQAISGSFVTPVYVILRVQESNCPFNNPDLFSNATLPERGSDEHREIWQRNVQEIQGSLMVASLLSVVIGFSGVIGIIIKYIGPLTIAPTLVLISLSLMKIASDKSSTQWYICFMTLFLMVVFSQYLREVAVPIPGLQENVKIFELFSLLLAMVVAWLICLILTAAGVFPDDPTHWSYRARTDSETSVLRDAKWLHIPYPGQFGLPRVTLAGTLGLFAAVLASCIESMGNYYATARLCNAPTPPSSALSRGIFVEGVTGLLSGAWGSCGGTSTYSQNVATISITKVGCRIVSQAAGITLMIFGCFGKFGALFSTIPDPIIGAMFYITFGMIGGVGVSNLQYVDLKSSRNIFIFGVSLLFGLSLPRWVEQNRSSINTGSSDADNVIAVLGGTSMFIGGVVAFFLDNTIPGTPEERGLSSWTQSDDSGQKDVSLYDIPLIQPWLNGISFLKYLPVCPRSFMDQRPSRSEASLDPERNGSVGPAEKLEESVPLSGI</sequence>
<keyword evidence="3 7" id="KW-0812">Transmembrane</keyword>
<comment type="subcellular location">
    <subcellularLocation>
        <location evidence="1">Membrane</location>
        <topology evidence="1">Multi-pass membrane protein</topology>
    </subcellularLocation>
</comment>
<dbReference type="PANTHER" id="PTHR11119">
    <property type="entry name" value="XANTHINE-URACIL / VITAMIN C PERMEASE FAMILY MEMBER"/>
    <property type="match status" value="1"/>
</dbReference>
<feature type="transmembrane region" description="Helical" evidence="7">
    <location>
        <begin position="207"/>
        <end position="224"/>
    </location>
</feature>
<dbReference type="EMBL" id="BLXT01008499">
    <property type="protein sequence ID" value="GFO49748.1"/>
    <property type="molecule type" value="Genomic_DNA"/>
</dbReference>
<accession>A0AAV4E062</accession>
<protein>
    <submittedName>
        <fullName evidence="8">Solute carrier family 23 member 1</fullName>
    </submittedName>
</protein>
<feature type="transmembrane region" description="Helical" evidence="7">
    <location>
        <begin position="156"/>
        <end position="176"/>
    </location>
</feature>
<feature type="transmembrane region" description="Helical" evidence="7">
    <location>
        <begin position="480"/>
        <end position="500"/>
    </location>
</feature>
<name>A0AAV4E062_9GAST</name>
<comment type="caution">
    <text evidence="8">The sequence shown here is derived from an EMBL/GenBank/DDBJ whole genome shotgun (WGS) entry which is preliminary data.</text>
</comment>
<keyword evidence="9" id="KW-1185">Reference proteome</keyword>
<evidence type="ECO:0000256" key="2">
    <source>
        <dbReference type="ARBA" id="ARBA00008821"/>
    </source>
</evidence>
<proteinExistence type="inferred from homology"/>
<keyword evidence="4 7" id="KW-1133">Transmembrane helix</keyword>
<feature type="region of interest" description="Disordered" evidence="6">
    <location>
        <begin position="558"/>
        <end position="590"/>
    </location>
</feature>
<organism evidence="8 9">
    <name type="scientific">Plakobranchus ocellatus</name>
    <dbReference type="NCBI Taxonomy" id="259542"/>
    <lineage>
        <taxon>Eukaryota</taxon>
        <taxon>Metazoa</taxon>
        <taxon>Spiralia</taxon>
        <taxon>Lophotrochozoa</taxon>
        <taxon>Mollusca</taxon>
        <taxon>Gastropoda</taxon>
        <taxon>Heterobranchia</taxon>
        <taxon>Euthyneura</taxon>
        <taxon>Panpulmonata</taxon>
        <taxon>Sacoglossa</taxon>
        <taxon>Placobranchoidea</taxon>
        <taxon>Plakobranchidae</taxon>
        <taxon>Plakobranchus</taxon>
    </lineage>
</organism>
<evidence type="ECO:0000256" key="6">
    <source>
        <dbReference type="SAM" id="MobiDB-lite"/>
    </source>
</evidence>
<feature type="transmembrane region" description="Helical" evidence="7">
    <location>
        <begin position="391"/>
        <end position="410"/>
    </location>
</feature>
<feature type="transmembrane region" description="Helical" evidence="7">
    <location>
        <begin position="416"/>
        <end position="435"/>
    </location>
</feature>
<evidence type="ECO:0000256" key="1">
    <source>
        <dbReference type="ARBA" id="ARBA00004141"/>
    </source>
</evidence>
<evidence type="ECO:0000313" key="8">
    <source>
        <dbReference type="EMBL" id="GFO49748.1"/>
    </source>
</evidence>
<evidence type="ECO:0000256" key="7">
    <source>
        <dbReference type="SAM" id="Phobius"/>
    </source>
</evidence>
<evidence type="ECO:0000313" key="9">
    <source>
        <dbReference type="Proteomes" id="UP000735302"/>
    </source>
</evidence>
<dbReference type="GO" id="GO:0016020">
    <property type="term" value="C:membrane"/>
    <property type="evidence" value="ECO:0007669"/>
    <property type="project" value="UniProtKB-SubCell"/>
</dbReference>
<evidence type="ECO:0000256" key="3">
    <source>
        <dbReference type="ARBA" id="ARBA00022692"/>
    </source>
</evidence>